<dbReference type="Pfam" id="PF00376">
    <property type="entry name" value="MerR"/>
    <property type="match status" value="1"/>
</dbReference>
<dbReference type="SMART" id="SM00422">
    <property type="entry name" value="HTH_MERR"/>
    <property type="match status" value="1"/>
</dbReference>
<evidence type="ECO:0000313" key="7">
    <source>
        <dbReference type="EMBL" id="PWF46803.1"/>
    </source>
</evidence>
<dbReference type="NCBIfam" id="TIGR02044">
    <property type="entry name" value="CueR"/>
    <property type="match status" value="1"/>
</dbReference>
<reference evidence="7 8" key="1">
    <citation type="submission" date="2018-04" db="EMBL/GenBank/DDBJ databases">
        <title>Massilia violaceinigra sp. nov., a novel purple-pigmented bacterium isolated from Tianshan glacier, Xinjiang, China.</title>
        <authorList>
            <person name="Wang H."/>
        </authorList>
    </citation>
    <scope>NUCLEOTIDE SEQUENCE [LARGE SCALE GENOMIC DNA]</scope>
    <source>
        <strain evidence="7 8">B448-2</strain>
    </source>
</reference>
<dbReference type="InterPro" id="IPR015358">
    <property type="entry name" value="Tscrpt_reg_MerR_DNA-bd"/>
</dbReference>
<protein>
    <submittedName>
        <fullName evidence="7">Cu(I)-responsive transcriptional regulator</fullName>
    </submittedName>
</protein>
<keyword evidence="5" id="KW-0804">Transcription</keyword>
<evidence type="ECO:0000256" key="4">
    <source>
        <dbReference type="ARBA" id="ARBA00023125"/>
    </source>
</evidence>
<dbReference type="InterPro" id="IPR000551">
    <property type="entry name" value="MerR-type_HTH_dom"/>
</dbReference>
<evidence type="ECO:0000259" key="6">
    <source>
        <dbReference type="PROSITE" id="PS50937"/>
    </source>
</evidence>
<dbReference type="PRINTS" id="PR00040">
    <property type="entry name" value="HTHMERR"/>
</dbReference>
<comment type="subcellular location">
    <subcellularLocation>
        <location evidence="1">Cytoplasm</location>
    </subcellularLocation>
</comment>
<evidence type="ECO:0000313" key="8">
    <source>
        <dbReference type="Proteomes" id="UP000241421"/>
    </source>
</evidence>
<dbReference type="PANTHER" id="PTHR30204">
    <property type="entry name" value="REDOX-CYCLING DRUG-SENSING TRANSCRIPTIONAL ACTIVATOR SOXR"/>
    <property type="match status" value="1"/>
</dbReference>
<dbReference type="InterPro" id="IPR011789">
    <property type="entry name" value="CueR"/>
</dbReference>
<dbReference type="SUPFAM" id="SSF46955">
    <property type="entry name" value="Putative DNA-binding domain"/>
    <property type="match status" value="1"/>
</dbReference>
<keyword evidence="4" id="KW-0238">DNA-binding</keyword>
<dbReference type="CDD" id="cd01108">
    <property type="entry name" value="HTH_CueR"/>
    <property type="match status" value="1"/>
</dbReference>
<keyword evidence="2" id="KW-0963">Cytoplasm</keyword>
<dbReference type="GO" id="GO:0045893">
    <property type="term" value="P:positive regulation of DNA-templated transcription"/>
    <property type="evidence" value="ECO:0007669"/>
    <property type="project" value="InterPro"/>
</dbReference>
<proteinExistence type="predicted"/>
<dbReference type="Proteomes" id="UP000241421">
    <property type="component" value="Unassembled WGS sequence"/>
</dbReference>
<dbReference type="GO" id="GO:0005737">
    <property type="term" value="C:cytoplasm"/>
    <property type="evidence" value="ECO:0007669"/>
    <property type="project" value="UniProtKB-SubCell"/>
</dbReference>
<dbReference type="InterPro" id="IPR009061">
    <property type="entry name" value="DNA-bd_dom_put_sf"/>
</dbReference>
<dbReference type="GO" id="GO:0003677">
    <property type="term" value="F:DNA binding"/>
    <property type="evidence" value="ECO:0007669"/>
    <property type="project" value="UniProtKB-KW"/>
</dbReference>
<dbReference type="EMBL" id="PXWF02000239">
    <property type="protein sequence ID" value="PWF46803.1"/>
    <property type="molecule type" value="Genomic_DNA"/>
</dbReference>
<accession>A0A2U2HJD7</accession>
<name>A0A2U2HJD7_9BURK</name>
<feature type="domain" description="HTH merR-type" evidence="6">
    <location>
        <begin position="6"/>
        <end position="75"/>
    </location>
</feature>
<comment type="caution">
    <text evidence="7">The sequence shown here is derived from an EMBL/GenBank/DDBJ whole genome shotgun (WGS) entry which is preliminary data.</text>
</comment>
<sequence>MSHNIAHNIGEAAKASGVSAKMIRHYESIGLTAPPPRSGAGYRIYGEKEVKILQFIHRARALGFSLEQIGALLALWNDKQRASADVQALARGHIAELERRINGLAAMRRTLEALAGSCHGDARSDCPILDDLAAAPR</sequence>
<gene>
    <name evidence="7" type="primary">cueR</name>
    <name evidence="7" type="ORF">C7C56_015065</name>
</gene>
<evidence type="ECO:0000256" key="1">
    <source>
        <dbReference type="ARBA" id="ARBA00004496"/>
    </source>
</evidence>
<evidence type="ECO:0000256" key="2">
    <source>
        <dbReference type="ARBA" id="ARBA00022490"/>
    </source>
</evidence>
<dbReference type="GO" id="GO:0005507">
    <property type="term" value="F:copper ion binding"/>
    <property type="evidence" value="ECO:0007669"/>
    <property type="project" value="InterPro"/>
</dbReference>
<evidence type="ECO:0000256" key="5">
    <source>
        <dbReference type="ARBA" id="ARBA00023163"/>
    </source>
</evidence>
<dbReference type="AlphaFoldDB" id="A0A2U2HJD7"/>
<dbReference type="RefSeq" id="WP_106758200.1">
    <property type="nucleotide sequence ID" value="NZ_PXWF02000239.1"/>
</dbReference>
<keyword evidence="8" id="KW-1185">Reference proteome</keyword>
<evidence type="ECO:0000256" key="3">
    <source>
        <dbReference type="ARBA" id="ARBA00023015"/>
    </source>
</evidence>
<dbReference type="InterPro" id="IPR047057">
    <property type="entry name" value="MerR_fam"/>
</dbReference>
<organism evidence="7 8">
    <name type="scientific">Massilia glaciei</name>
    <dbReference type="NCBI Taxonomy" id="1524097"/>
    <lineage>
        <taxon>Bacteria</taxon>
        <taxon>Pseudomonadati</taxon>
        <taxon>Pseudomonadota</taxon>
        <taxon>Betaproteobacteria</taxon>
        <taxon>Burkholderiales</taxon>
        <taxon>Oxalobacteraceae</taxon>
        <taxon>Telluria group</taxon>
        <taxon>Massilia</taxon>
    </lineage>
</organism>
<keyword evidence="3" id="KW-0805">Transcription regulation</keyword>
<dbReference type="Pfam" id="PF09278">
    <property type="entry name" value="MerR-DNA-bind"/>
    <property type="match status" value="1"/>
</dbReference>
<dbReference type="Gene3D" id="1.10.1660.10">
    <property type="match status" value="1"/>
</dbReference>
<dbReference type="PROSITE" id="PS50937">
    <property type="entry name" value="HTH_MERR_2"/>
    <property type="match status" value="1"/>
</dbReference>
<dbReference type="OrthoDB" id="9808480at2"/>
<dbReference type="PANTHER" id="PTHR30204:SF94">
    <property type="entry name" value="HEAVY METAL-DEPENDENT TRANSCRIPTIONAL REGULATOR HI_0293-RELATED"/>
    <property type="match status" value="1"/>
</dbReference>
<dbReference type="GO" id="GO:0003700">
    <property type="term" value="F:DNA-binding transcription factor activity"/>
    <property type="evidence" value="ECO:0007669"/>
    <property type="project" value="InterPro"/>
</dbReference>